<name>A0ABZ2NM92_9BACI</name>
<feature type="region of interest" description="Disordered" evidence="1">
    <location>
        <begin position="22"/>
        <end position="54"/>
    </location>
</feature>
<accession>A0ABZ2NM92</accession>
<dbReference type="Proteomes" id="UP001377337">
    <property type="component" value="Chromosome"/>
</dbReference>
<sequence length="92" mass="10118">MSSRNRCNSGSKPRLYLDELAGSSCHRSRKGTSDHGRKSCGNGQTEGMSDRRRNCGCSQVSSGSCSRYCANVCRTLFPLNYTQCFNDCTSCQ</sequence>
<protein>
    <recommendedName>
        <fullName evidence="4">TNFR-Cys domain-containing protein</fullName>
    </recommendedName>
</protein>
<keyword evidence="3" id="KW-1185">Reference proteome</keyword>
<dbReference type="RefSeq" id="WP_338781253.1">
    <property type="nucleotide sequence ID" value="NZ_CP147407.1"/>
</dbReference>
<evidence type="ECO:0008006" key="4">
    <source>
        <dbReference type="Google" id="ProtNLM"/>
    </source>
</evidence>
<organism evidence="2 3">
    <name type="scientific">Metabacillus sediminis</name>
    <dbReference type="NCBI Taxonomy" id="3117746"/>
    <lineage>
        <taxon>Bacteria</taxon>
        <taxon>Bacillati</taxon>
        <taxon>Bacillota</taxon>
        <taxon>Bacilli</taxon>
        <taxon>Bacillales</taxon>
        <taxon>Bacillaceae</taxon>
        <taxon>Metabacillus</taxon>
    </lineage>
</organism>
<gene>
    <name evidence="2" type="ORF">WCV65_07425</name>
</gene>
<evidence type="ECO:0000313" key="3">
    <source>
        <dbReference type="Proteomes" id="UP001377337"/>
    </source>
</evidence>
<proteinExistence type="predicted"/>
<dbReference type="EMBL" id="CP147407">
    <property type="protein sequence ID" value="WXB98295.1"/>
    <property type="molecule type" value="Genomic_DNA"/>
</dbReference>
<reference evidence="2 3" key="1">
    <citation type="submission" date="2024-02" db="EMBL/GenBank/DDBJ databases">
        <title>Seven novel Bacillus-like species.</title>
        <authorList>
            <person name="Liu G."/>
        </authorList>
    </citation>
    <scope>NUCLEOTIDE SEQUENCE [LARGE SCALE GENOMIC DNA]</scope>
    <source>
        <strain evidence="2 3">FJAT-52054</strain>
    </source>
</reference>
<evidence type="ECO:0000256" key="1">
    <source>
        <dbReference type="SAM" id="MobiDB-lite"/>
    </source>
</evidence>
<evidence type="ECO:0000313" key="2">
    <source>
        <dbReference type="EMBL" id="WXB98295.1"/>
    </source>
</evidence>